<sequence>MKTLQQRTLSALATALAAGFAAASFASPAWAAAPMVKTPAPGYYRVMLGQFEITPLSDGTVDLPVDKLLNQDAKKTAATLAKSYLGVPLETSDNAYLVNTGSKLILIDSGAGSFFGPTLGKLVANMKAAGYAPEQVDEIYITHFHGDHVGGLVNDSAAAFPKAVVRANKLESDYWLSQANMDKAKDKDGFKAAQAALGPYVKAGRFKAFEGDVELVPGIRAQLTAGHTPGHTTYMVESGGQKLHVIGDLIHVAAVQMENPEVTIGFDNDPKAAAAPRRKVFDAAAKGGYLIGGAHLQFPGMGHLAKDGKGYRFIPVNYTQMR</sequence>
<dbReference type="PANTHER" id="PTHR42978">
    <property type="entry name" value="QUORUM-QUENCHING LACTONASE YTNP-RELATED-RELATED"/>
    <property type="match status" value="1"/>
</dbReference>
<dbReference type="CDD" id="cd07720">
    <property type="entry name" value="OPHC2-like_MBL-fold"/>
    <property type="match status" value="1"/>
</dbReference>
<keyword evidence="4" id="KW-0862">Zinc</keyword>
<evidence type="ECO:0000256" key="4">
    <source>
        <dbReference type="ARBA" id="ARBA00022833"/>
    </source>
</evidence>
<feature type="signal peptide" evidence="5">
    <location>
        <begin position="1"/>
        <end position="31"/>
    </location>
</feature>
<dbReference type="EMBL" id="JBHLWP010000011">
    <property type="protein sequence ID" value="MFC0252764.1"/>
    <property type="molecule type" value="Genomic_DNA"/>
</dbReference>
<gene>
    <name evidence="7" type="ORF">ACFFJK_12775</name>
</gene>
<dbReference type="InterPro" id="IPR051013">
    <property type="entry name" value="MBL_superfamily_lactonases"/>
</dbReference>
<dbReference type="Gene3D" id="3.60.15.10">
    <property type="entry name" value="Ribonuclease Z/Hydroxyacylglutathione hydrolase-like"/>
    <property type="match status" value="1"/>
</dbReference>
<feature type="domain" description="Metallo-beta-lactamase" evidence="6">
    <location>
        <begin position="92"/>
        <end position="295"/>
    </location>
</feature>
<evidence type="ECO:0000256" key="3">
    <source>
        <dbReference type="ARBA" id="ARBA00022801"/>
    </source>
</evidence>
<evidence type="ECO:0000313" key="8">
    <source>
        <dbReference type="Proteomes" id="UP001589773"/>
    </source>
</evidence>
<evidence type="ECO:0000256" key="2">
    <source>
        <dbReference type="ARBA" id="ARBA00022723"/>
    </source>
</evidence>
<dbReference type="PANTHER" id="PTHR42978:SF6">
    <property type="entry name" value="QUORUM-QUENCHING LACTONASE YTNP-RELATED"/>
    <property type="match status" value="1"/>
</dbReference>
<dbReference type="InterPro" id="IPR001279">
    <property type="entry name" value="Metallo-B-lactamas"/>
</dbReference>
<dbReference type="RefSeq" id="WP_379679588.1">
    <property type="nucleotide sequence ID" value="NZ_JBHLWP010000011.1"/>
</dbReference>
<feature type="chain" id="PRO_5045572653" evidence="5">
    <location>
        <begin position="32"/>
        <end position="322"/>
    </location>
</feature>
<dbReference type="SMART" id="SM00849">
    <property type="entry name" value="Lactamase_B"/>
    <property type="match status" value="1"/>
</dbReference>
<comment type="similarity">
    <text evidence="1">Belongs to the metallo-beta-lactamase superfamily.</text>
</comment>
<dbReference type="Pfam" id="PF00753">
    <property type="entry name" value="Lactamase_B"/>
    <property type="match status" value="1"/>
</dbReference>
<dbReference type="Proteomes" id="UP001589773">
    <property type="component" value="Unassembled WGS sequence"/>
</dbReference>
<comment type="caution">
    <text evidence="7">The sequence shown here is derived from an EMBL/GenBank/DDBJ whole genome shotgun (WGS) entry which is preliminary data.</text>
</comment>
<organism evidence="7 8">
    <name type="scientific">Massilia consociata</name>
    <dbReference type="NCBI Taxonomy" id="760117"/>
    <lineage>
        <taxon>Bacteria</taxon>
        <taxon>Pseudomonadati</taxon>
        <taxon>Pseudomonadota</taxon>
        <taxon>Betaproteobacteria</taxon>
        <taxon>Burkholderiales</taxon>
        <taxon>Oxalobacteraceae</taxon>
        <taxon>Telluria group</taxon>
        <taxon>Massilia</taxon>
    </lineage>
</organism>
<dbReference type="SUPFAM" id="SSF56281">
    <property type="entry name" value="Metallo-hydrolase/oxidoreductase"/>
    <property type="match status" value="1"/>
</dbReference>
<keyword evidence="3" id="KW-0378">Hydrolase</keyword>
<accession>A0ABV6FHF7</accession>
<keyword evidence="5" id="KW-0732">Signal</keyword>
<reference evidence="7 8" key="1">
    <citation type="submission" date="2024-09" db="EMBL/GenBank/DDBJ databases">
        <authorList>
            <person name="Sun Q."/>
            <person name="Mori K."/>
        </authorList>
    </citation>
    <scope>NUCLEOTIDE SEQUENCE [LARGE SCALE GENOMIC DNA]</scope>
    <source>
        <strain evidence="7 8">CCM 7792</strain>
    </source>
</reference>
<keyword evidence="8" id="KW-1185">Reference proteome</keyword>
<proteinExistence type="inferred from homology"/>
<name>A0ABV6FHF7_9BURK</name>
<evidence type="ECO:0000256" key="1">
    <source>
        <dbReference type="ARBA" id="ARBA00007749"/>
    </source>
</evidence>
<keyword evidence="2" id="KW-0479">Metal-binding</keyword>
<evidence type="ECO:0000259" key="6">
    <source>
        <dbReference type="SMART" id="SM00849"/>
    </source>
</evidence>
<evidence type="ECO:0000313" key="7">
    <source>
        <dbReference type="EMBL" id="MFC0252764.1"/>
    </source>
</evidence>
<dbReference type="InterPro" id="IPR036866">
    <property type="entry name" value="RibonucZ/Hydroxyglut_hydro"/>
</dbReference>
<evidence type="ECO:0000256" key="5">
    <source>
        <dbReference type="SAM" id="SignalP"/>
    </source>
</evidence>
<protein>
    <submittedName>
        <fullName evidence="7">MBL fold metallo-hydrolase</fullName>
    </submittedName>
</protein>